<dbReference type="InterPro" id="IPR014718">
    <property type="entry name" value="GH-type_carb-bd"/>
</dbReference>
<evidence type="ECO:0000313" key="1">
    <source>
        <dbReference type="EMBL" id="MFB5758788.1"/>
    </source>
</evidence>
<keyword evidence="2" id="KW-1185">Reference proteome</keyword>
<dbReference type="InterPro" id="IPR011013">
    <property type="entry name" value="Gal_mutarotase_sf_dom"/>
</dbReference>
<proteinExistence type="predicted"/>
<protein>
    <submittedName>
        <fullName evidence="1">Aldose 1-epimerase</fullName>
    </submittedName>
</protein>
<accession>A0ABV5BUV7</accession>
<dbReference type="InterPro" id="IPR008183">
    <property type="entry name" value="Aldose_1/G6P_1-epimerase"/>
</dbReference>
<organism evidence="1 2">
    <name type="scientific">Paenibacillus medicaginis</name>
    <dbReference type="NCBI Taxonomy" id="1470560"/>
    <lineage>
        <taxon>Bacteria</taxon>
        <taxon>Bacillati</taxon>
        <taxon>Bacillota</taxon>
        <taxon>Bacilli</taxon>
        <taxon>Bacillales</taxon>
        <taxon>Paenibacillaceae</taxon>
        <taxon>Paenibacillus</taxon>
    </lineage>
</organism>
<comment type="caution">
    <text evidence="1">The sequence shown here is derived from an EMBL/GenBank/DDBJ whole genome shotgun (WGS) entry which is preliminary data.</text>
</comment>
<evidence type="ECO:0000313" key="2">
    <source>
        <dbReference type="Proteomes" id="UP001580430"/>
    </source>
</evidence>
<dbReference type="Pfam" id="PF01263">
    <property type="entry name" value="Aldose_epim"/>
    <property type="match status" value="1"/>
</dbReference>
<dbReference type="EMBL" id="JBHIRY010000001">
    <property type="protein sequence ID" value="MFB5758788.1"/>
    <property type="molecule type" value="Genomic_DNA"/>
</dbReference>
<dbReference type="Proteomes" id="UP001580430">
    <property type="component" value="Unassembled WGS sequence"/>
</dbReference>
<sequence>MSIEHTVYQEPFNGLDAIWLKFGTYEAVLIPEYGGNLVAFRDTERGYRFLREPDENAMNDFITNPSVYGIPFLFPPNRYEDGKFPWKGTVYELPINEQATHNHLHGFLHNVPWKVVASGTTDVESYVLISQKVDEQHPMYRYLPFKFTVYLRYNLDGTGLHQQYSIVNEGTEAMPNLFAFHTAINAPFAAGSTPDDYRIKITIGERIELNERSLPTGRLLPLSEEEQAMKTEGVNPYFAAMDNHYTAVPQNGRNYMELTDLRTGVKLVYDVGTSYKHWMIWNNRASRSFICPEPQMNRVNAPNLSNIAPEEAGLVQLSPGERFEQSASLYCIYPDSR</sequence>
<dbReference type="CDD" id="cd01081">
    <property type="entry name" value="Aldose_epim"/>
    <property type="match status" value="1"/>
</dbReference>
<dbReference type="Gene3D" id="2.70.98.10">
    <property type="match status" value="1"/>
</dbReference>
<dbReference type="RefSeq" id="WP_375518051.1">
    <property type="nucleotide sequence ID" value="NZ_JBHIRY010000001.1"/>
</dbReference>
<dbReference type="SUPFAM" id="SSF74650">
    <property type="entry name" value="Galactose mutarotase-like"/>
    <property type="match status" value="1"/>
</dbReference>
<name>A0ABV5BUV7_9BACL</name>
<reference evidence="1 2" key="1">
    <citation type="submission" date="2024-09" db="EMBL/GenBank/DDBJ databases">
        <title>Paenibacillus zeirhizospherea sp. nov., isolated from surface of the maize (Zea mays) roots in a horticulture field, Hungary.</title>
        <authorList>
            <person name="Marton D."/>
            <person name="Farkas M."/>
            <person name="Bedics A."/>
            <person name="Toth E."/>
            <person name="Tancsics A."/>
            <person name="Boka K."/>
            <person name="Marati G."/>
            <person name="Kriszt B."/>
            <person name="Cserhati M."/>
        </authorList>
    </citation>
    <scope>NUCLEOTIDE SEQUENCE [LARGE SCALE GENOMIC DNA]</scope>
    <source>
        <strain evidence="1 2">JCM 18446</strain>
    </source>
</reference>
<gene>
    <name evidence="1" type="ORF">ACE5LO_00125</name>
</gene>